<dbReference type="EMBL" id="BAQD01000022">
    <property type="protein sequence ID" value="GBQ07291.1"/>
    <property type="molecule type" value="Genomic_DNA"/>
</dbReference>
<comment type="caution">
    <text evidence="2">The sequence shown here is derived from an EMBL/GenBank/DDBJ whole genome shotgun (WGS) entry which is preliminary data.</text>
</comment>
<name>A0ABQ0NZU1_9PROT</name>
<dbReference type="Proteomes" id="UP001062901">
    <property type="component" value="Unassembled WGS sequence"/>
</dbReference>
<keyword evidence="3" id="KW-1185">Reference proteome</keyword>
<reference evidence="2" key="1">
    <citation type="submission" date="2013-04" db="EMBL/GenBank/DDBJ databases">
        <title>The genome sequencing project of 58 acetic acid bacteria.</title>
        <authorList>
            <person name="Okamoto-Kainuma A."/>
            <person name="Ishikawa M."/>
            <person name="Umino S."/>
            <person name="Koizumi Y."/>
            <person name="Shiwa Y."/>
            <person name="Yoshikawa H."/>
            <person name="Matsutani M."/>
            <person name="Matsushita K."/>
        </authorList>
    </citation>
    <scope>NUCLEOTIDE SEQUENCE</scope>
    <source>
        <strain evidence="2">DSM 15669</strain>
    </source>
</reference>
<protein>
    <submittedName>
        <fullName evidence="2">Uncharacterized protein</fullName>
    </submittedName>
</protein>
<sequence>MMTLEEKARIRNLNADTALKLAQIRTERLKVVTAIVVAVAAVMSALITLIKAL</sequence>
<dbReference type="RefSeq" id="WP_156809321.1">
    <property type="nucleotide sequence ID" value="NZ_BAQD01000022.1"/>
</dbReference>
<gene>
    <name evidence="2" type="ORF">AA15669_1318</name>
</gene>
<accession>A0ABQ0NZU1</accession>
<organism evidence="2 3">
    <name type="scientific">Saccharibacter floricola DSM 15669</name>
    <dbReference type="NCBI Taxonomy" id="1123227"/>
    <lineage>
        <taxon>Bacteria</taxon>
        <taxon>Pseudomonadati</taxon>
        <taxon>Pseudomonadota</taxon>
        <taxon>Alphaproteobacteria</taxon>
        <taxon>Acetobacterales</taxon>
        <taxon>Acetobacteraceae</taxon>
        <taxon>Saccharibacter</taxon>
    </lineage>
</organism>
<evidence type="ECO:0000313" key="2">
    <source>
        <dbReference type="EMBL" id="GBQ07291.1"/>
    </source>
</evidence>
<evidence type="ECO:0000313" key="3">
    <source>
        <dbReference type="Proteomes" id="UP001062901"/>
    </source>
</evidence>
<keyword evidence="1" id="KW-0472">Membrane</keyword>
<proteinExistence type="predicted"/>
<evidence type="ECO:0000256" key="1">
    <source>
        <dbReference type="SAM" id="Phobius"/>
    </source>
</evidence>
<keyword evidence="1" id="KW-1133">Transmembrane helix</keyword>
<feature type="transmembrane region" description="Helical" evidence="1">
    <location>
        <begin position="29"/>
        <end position="50"/>
    </location>
</feature>
<keyword evidence="1" id="KW-0812">Transmembrane</keyword>